<reference evidence="1" key="1">
    <citation type="submission" date="2019-04" db="EMBL/GenBank/DDBJ databases">
        <title>Microbes associate with the intestines of laboratory mice.</title>
        <authorList>
            <person name="Navarre W."/>
            <person name="Wong E."/>
            <person name="Huang K."/>
            <person name="Tropini C."/>
            <person name="Ng K."/>
            <person name="Yu B."/>
        </authorList>
    </citation>
    <scope>NUCLEOTIDE SEQUENCE</scope>
    <source>
        <strain evidence="1">NM09_H32</strain>
    </source>
</reference>
<sequence>MKKIKTFLSRPVVIGLLFVMAIGLLLSSGVSGTRAALTYFSDTYQTQMQVNKIGVTLMENGHPVAFRNYEADGQWSEDSKPLLEKMGAFKIGQTYPEALQVKNSGTIDTFVRVTLLKYWTDPEGNKLQYHDDGQKERLTPEWIELHFAGNGWVEDKSAQTLERSVYYYTDLLEVEETSAPLTDTFKISPKVASKVDYEVTVEGDTTTTKTVYSYNDLKFHVEAKVDAVQQHNAPEAIQSAWGKHVSVQGDTLSLN</sequence>
<proteinExistence type="predicted"/>
<comment type="caution">
    <text evidence="1">The sequence shown here is derived from an EMBL/GenBank/DDBJ whole genome shotgun (WGS) entry which is preliminary data.</text>
</comment>
<dbReference type="Proteomes" id="UP000308836">
    <property type="component" value="Unassembled WGS sequence"/>
</dbReference>
<gene>
    <name evidence="1" type="ORF">E5336_12200</name>
</gene>
<protein>
    <submittedName>
        <fullName evidence="1">Uncharacterized protein</fullName>
    </submittedName>
</protein>
<evidence type="ECO:0000313" key="1">
    <source>
        <dbReference type="EMBL" id="TGY64240.1"/>
    </source>
</evidence>
<organism evidence="1 2">
    <name type="scientific">Dubosiella muris</name>
    <dbReference type="NCBI Taxonomy" id="3038133"/>
    <lineage>
        <taxon>Bacteria</taxon>
        <taxon>Bacillati</taxon>
        <taxon>Bacillota</taxon>
        <taxon>Erysipelotrichia</taxon>
        <taxon>Erysipelotrichales</taxon>
        <taxon>Erysipelotrichaceae</taxon>
        <taxon>Dubosiella</taxon>
    </lineage>
</organism>
<evidence type="ECO:0000313" key="2">
    <source>
        <dbReference type="Proteomes" id="UP000308836"/>
    </source>
</evidence>
<name>A0AC61R486_9FIRM</name>
<dbReference type="EMBL" id="SRYG01000047">
    <property type="protein sequence ID" value="TGY64240.1"/>
    <property type="molecule type" value="Genomic_DNA"/>
</dbReference>
<keyword evidence="2" id="KW-1185">Reference proteome</keyword>
<accession>A0AC61R486</accession>